<evidence type="ECO:0000313" key="2">
    <source>
        <dbReference type="EMBL" id="NVN09757.1"/>
    </source>
</evidence>
<proteinExistence type="predicted"/>
<evidence type="ECO:0000313" key="3">
    <source>
        <dbReference type="Proteomes" id="UP000534870"/>
    </source>
</evidence>
<gene>
    <name evidence="2" type="ORF">HUK84_01090</name>
</gene>
<dbReference type="EMBL" id="JABXXP010000004">
    <property type="protein sequence ID" value="NVN09757.1"/>
    <property type="molecule type" value="Genomic_DNA"/>
</dbReference>
<reference evidence="2 3" key="1">
    <citation type="submission" date="2020-06" db="EMBL/GenBank/DDBJ databases">
        <title>Description of novel acetic acid bacteria.</title>
        <authorList>
            <person name="Sombolestani A."/>
        </authorList>
    </citation>
    <scope>NUCLEOTIDE SEQUENCE [LARGE SCALE GENOMIC DNA]</scope>
    <source>
        <strain evidence="2 3">LMG 31431</strain>
    </source>
</reference>
<organism evidence="2 3">
    <name type="scientific">Nguyenibacter vanlangensis</name>
    <dbReference type="NCBI Taxonomy" id="1216886"/>
    <lineage>
        <taxon>Bacteria</taxon>
        <taxon>Pseudomonadati</taxon>
        <taxon>Pseudomonadota</taxon>
        <taxon>Alphaproteobacteria</taxon>
        <taxon>Acetobacterales</taxon>
        <taxon>Acetobacteraceae</taxon>
        <taxon>Nguyenibacter</taxon>
    </lineage>
</organism>
<evidence type="ECO:0008006" key="4">
    <source>
        <dbReference type="Google" id="ProtNLM"/>
    </source>
</evidence>
<name>A0A7Y7M497_9PROT</name>
<evidence type="ECO:0000256" key="1">
    <source>
        <dbReference type="SAM" id="MobiDB-lite"/>
    </source>
</evidence>
<dbReference type="AlphaFoldDB" id="A0A7Y7M497"/>
<protein>
    <recommendedName>
        <fullName evidence="4">DUF4105 domain-containing protein</fullName>
    </recommendedName>
</protein>
<dbReference type="Proteomes" id="UP000534870">
    <property type="component" value="Unassembled WGS sequence"/>
</dbReference>
<sequence length="472" mass="52646">MRHLPCGLRTFASSHSGRHTQTVGAAQFYLSQGHAVRVRRKSFLILTLAVFGGCVPPDFNRPGPLRASAVYDALFPDWAELCAVSQISKNPGNGADTSGGPGGHAVMYLQGACLDTRSPYPVLRACRGDGTGISMNAHFVNANWVGIPGRAFFFDGILRPGEGLTPAAYQATKAEGQRRGLYSAIAFRDWAVRDRPTGTPREDWKYEVSIGTDYAVSYARARYCTRVPMTQAQMQRVIDFLNSRNALYRNGPRTFETNVFQDNCNHLTHNALAAADIWRDWPVDQFVLAAAFSFPVPKNEVVNLLDRIAKHNPADLRALYRDPLTRRTLLRDGWLPGEPGVTLDSNPVRAPNALYNTNLSLIFYDDPVLGHYHKAFRSYLDQPRYHDLRANLLWYRALYQRIEGEKKPRGWWLAREPADFAAFYDAYYAWLDREQALVEAGLTQLDAERDANASSPALSGTPQGAPAPARVP</sequence>
<accession>A0A7Y7M497</accession>
<feature type="region of interest" description="Disordered" evidence="1">
    <location>
        <begin position="449"/>
        <end position="472"/>
    </location>
</feature>
<comment type="caution">
    <text evidence="2">The sequence shown here is derived from an EMBL/GenBank/DDBJ whole genome shotgun (WGS) entry which is preliminary data.</text>
</comment>
<feature type="compositionally biased region" description="Polar residues" evidence="1">
    <location>
        <begin position="452"/>
        <end position="462"/>
    </location>
</feature>